<evidence type="ECO:0000313" key="5">
    <source>
        <dbReference type="Proteomes" id="UP000717515"/>
    </source>
</evidence>
<comment type="caution">
    <text evidence="4">The sequence shown here is derived from an EMBL/GenBank/DDBJ whole genome shotgun (WGS) entry which is preliminary data.</text>
</comment>
<sequence>MAASDLHVDIKVDKFFAPGPIANFLDAFVRGEGALPVTTGPIRGLPKAWRRNYGKPGESRPSLLFLERPDPTTPDSASRNLAAGSILEFVKENNRFHIPSELFRKLRRLVDHRECYLSDYVSDVFEETRGRLVERGCLPKIKNDIRLLVINDEAQILGDQFNGSFQSMSSSDESPRPLLSPTEVETVSSSVTVDIKSPGDPQNKWSSLSDDEDDSQGPSTPIITATMPSRARRAKGKKKIESQHKSPASKTSGVEAEEDDDGITTTPEVPWSLFANKDSILALGDCNDEDSDDDDFCPDKSYGDTDASEDEYTDETEIGGIRFEIPAMHQACESNQYGEMIGRPAQFGKPYLAPGDQERQTADTFRGPAMYSSNGTSNHPGSSHNRVVSCSARGILGASHQRAVSGKAIISSESGIPGAPNTFNLRGITTITNDGRQEMKRLQKRFSGSGGPRERGNFNRVKSRGKISKKNSKGQMSDPDDDADSTPNPSSSEDDDAPNIDMGFGMNTRVFMADGTTKRIKKIQPGEYVLGPDRLPRLTLLLGENTLEIDSDNAALVERAFGRIKIVNHNAVTEFSDPDALEHHLNSHRVYNCPHPGCGGSYSWEKSLRKHMKKKHSATPTPTPELIHVPPPSPISGYTSAFKVTVRHDDSLVDNIPARLHAEDLLFPEGASVDGKNVTLAGEAAMPLA</sequence>
<dbReference type="AlphaFoldDB" id="A0A9P8CTS9"/>
<evidence type="ECO:0000256" key="2">
    <source>
        <dbReference type="SAM" id="MobiDB-lite"/>
    </source>
</evidence>
<feature type="compositionally biased region" description="Polar residues" evidence="2">
    <location>
        <begin position="216"/>
        <end position="227"/>
    </location>
</feature>
<dbReference type="GO" id="GO:0008270">
    <property type="term" value="F:zinc ion binding"/>
    <property type="evidence" value="ECO:0007669"/>
    <property type="project" value="UniProtKB-KW"/>
</dbReference>
<feature type="compositionally biased region" description="Basic residues" evidence="2">
    <location>
        <begin position="461"/>
        <end position="472"/>
    </location>
</feature>
<keyword evidence="1" id="KW-0863">Zinc-finger</keyword>
<proteinExistence type="predicted"/>
<accession>A0A9P8CTS9</accession>
<dbReference type="Gene3D" id="3.30.160.60">
    <property type="entry name" value="Classic Zinc Finger"/>
    <property type="match status" value="1"/>
</dbReference>
<dbReference type="PROSITE" id="PS00028">
    <property type="entry name" value="ZINC_FINGER_C2H2_1"/>
    <property type="match status" value="1"/>
</dbReference>
<dbReference type="InterPro" id="IPR036844">
    <property type="entry name" value="Hint_dom_sf"/>
</dbReference>
<feature type="compositionally biased region" description="Acidic residues" evidence="2">
    <location>
        <begin position="286"/>
        <end position="296"/>
    </location>
</feature>
<feature type="region of interest" description="Disordered" evidence="2">
    <location>
        <begin position="165"/>
        <end position="270"/>
    </location>
</feature>
<organism evidence="4 5">
    <name type="scientific">Mortierella alpina</name>
    <name type="common">Oleaginous fungus</name>
    <name type="synonym">Mortierella renispora</name>
    <dbReference type="NCBI Taxonomy" id="64518"/>
    <lineage>
        <taxon>Eukaryota</taxon>
        <taxon>Fungi</taxon>
        <taxon>Fungi incertae sedis</taxon>
        <taxon>Mucoromycota</taxon>
        <taxon>Mortierellomycotina</taxon>
        <taxon>Mortierellomycetes</taxon>
        <taxon>Mortierellales</taxon>
        <taxon>Mortierellaceae</taxon>
        <taxon>Mortierella</taxon>
    </lineage>
</organism>
<dbReference type="Proteomes" id="UP000717515">
    <property type="component" value="Unassembled WGS sequence"/>
</dbReference>
<protein>
    <recommendedName>
        <fullName evidence="3">C2H2-type domain-containing protein</fullName>
    </recommendedName>
</protein>
<gene>
    <name evidence="4" type="ORF">KVV02_006291</name>
</gene>
<dbReference type="PROSITE" id="PS50157">
    <property type="entry name" value="ZINC_FINGER_C2H2_2"/>
    <property type="match status" value="1"/>
</dbReference>
<feature type="domain" description="C2H2-type" evidence="3">
    <location>
        <begin position="591"/>
        <end position="621"/>
    </location>
</feature>
<dbReference type="InterPro" id="IPR013087">
    <property type="entry name" value="Znf_C2H2_type"/>
</dbReference>
<dbReference type="SUPFAM" id="SSF51294">
    <property type="entry name" value="Hedgehog/intein (Hint) domain"/>
    <property type="match status" value="1"/>
</dbReference>
<feature type="region of interest" description="Disordered" evidence="2">
    <location>
        <begin position="366"/>
        <end position="387"/>
    </location>
</feature>
<evidence type="ECO:0000313" key="4">
    <source>
        <dbReference type="EMBL" id="KAG9319358.1"/>
    </source>
</evidence>
<evidence type="ECO:0000256" key="1">
    <source>
        <dbReference type="PROSITE-ProRule" id="PRU00042"/>
    </source>
</evidence>
<feature type="region of interest" description="Disordered" evidence="2">
    <location>
        <begin position="444"/>
        <end position="504"/>
    </location>
</feature>
<dbReference type="EMBL" id="JAIFTL010000480">
    <property type="protein sequence ID" value="KAG9319358.1"/>
    <property type="molecule type" value="Genomic_DNA"/>
</dbReference>
<dbReference type="Gene3D" id="2.170.16.10">
    <property type="entry name" value="Hedgehog/Intein (Hint) domain"/>
    <property type="match status" value="1"/>
</dbReference>
<feature type="compositionally biased region" description="Polar residues" evidence="2">
    <location>
        <begin position="371"/>
        <end position="387"/>
    </location>
</feature>
<dbReference type="SMART" id="SM00355">
    <property type="entry name" value="ZnF_C2H2"/>
    <property type="match status" value="1"/>
</dbReference>
<feature type="region of interest" description="Disordered" evidence="2">
    <location>
        <begin position="285"/>
        <end position="312"/>
    </location>
</feature>
<reference evidence="4" key="1">
    <citation type="submission" date="2021-07" db="EMBL/GenBank/DDBJ databases">
        <title>Draft genome of Mortierella alpina, strain LL118, isolated from an aspen leaf litter sample.</title>
        <authorList>
            <person name="Yang S."/>
            <person name="Vinatzer B.A."/>
        </authorList>
    </citation>
    <scope>NUCLEOTIDE SEQUENCE</scope>
    <source>
        <strain evidence="4">LL118</strain>
    </source>
</reference>
<keyword evidence="1" id="KW-0862">Zinc</keyword>
<evidence type="ECO:0000259" key="3">
    <source>
        <dbReference type="PROSITE" id="PS50157"/>
    </source>
</evidence>
<name>A0A9P8CTS9_MORAP</name>
<keyword evidence="1" id="KW-0479">Metal-binding</keyword>
<feature type="compositionally biased region" description="Low complexity" evidence="2">
    <location>
        <begin position="182"/>
        <end position="193"/>
    </location>
</feature>